<dbReference type="VEuPathDB" id="FungiDB:A1O9_03265"/>
<name>A0A072PP82_9EURO</name>
<feature type="compositionally biased region" description="Basic and acidic residues" evidence="1">
    <location>
        <begin position="200"/>
        <end position="216"/>
    </location>
</feature>
<feature type="compositionally biased region" description="Pro residues" evidence="1">
    <location>
        <begin position="57"/>
        <end position="67"/>
    </location>
</feature>
<evidence type="ECO:0000256" key="1">
    <source>
        <dbReference type="SAM" id="MobiDB-lite"/>
    </source>
</evidence>
<feature type="compositionally biased region" description="Polar residues" evidence="1">
    <location>
        <begin position="167"/>
        <end position="186"/>
    </location>
</feature>
<dbReference type="OrthoDB" id="4161523at2759"/>
<evidence type="ECO:0000313" key="3">
    <source>
        <dbReference type="Proteomes" id="UP000027920"/>
    </source>
</evidence>
<keyword evidence="3" id="KW-1185">Reference proteome</keyword>
<reference evidence="2 3" key="1">
    <citation type="submission" date="2013-03" db="EMBL/GenBank/DDBJ databases">
        <title>The Genome Sequence of Exophiala aquamarina CBS 119918.</title>
        <authorList>
            <consortium name="The Broad Institute Genomics Platform"/>
            <person name="Cuomo C."/>
            <person name="de Hoog S."/>
            <person name="Gorbushina A."/>
            <person name="Walker B."/>
            <person name="Young S.K."/>
            <person name="Zeng Q."/>
            <person name="Gargeya S."/>
            <person name="Fitzgerald M."/>
            <person name="Haas B."/>
            <person name="Abouelleil A."/>
            <person name="Allen A.W."/>
            <person name="Alvarado L."/>
            <person name="Arachchi H.M."/>
            <person name="Berlin A.M."/>
            <person name="Chapman S.B."/>
            <person name="Gainer-Dewar J."/>
            <person name="Goldberg J."/>
            <person name="Griggs A."/>
            <person name="Gujja S."/>
            <person name="Hansen M."/>
            <person name="Howarth C."/>
            <person name="Imamovic A."/>
            <person name="Ireland A."/>
            <person name="Larimer J."/>
            <person name="McCowan C."/>
            <person name="Murphy C."/>
            <person name="Pearson M."/>
            <person name="Poon T.W."/>
            <person name="Priest M."/>
            <person name="Roberts A."/>
            <person name="Saif S."/>
            <person name="Shea T."/>
            <person name="Sisk P."/>
            <person name="Sykes S."/>
            <person name="Wortman J."/>
            <person name="Nusbaum C."/>
            <person name="Birren B."/>
        </authorList>
    </citation>
    <scope>NUCLEOTIDE SEQUENCE [LARGE SCALE GENOMIC DNA]</scope>
    <source>
        <strain evidence="2 3">CBS 119918</strain>
    </source>
</reference>
<dbReference type="RefSeq" id="XP_013264286.1">
    <property type="nucleotide sequence ID" value="XM_013408832.1"/>
</dbReference>
<dbReference type="EMBL" id="AMGV01000002">
    <property type="protein sequence ID" value="KEF61696.1"/>
    <property type="molecule type" value="Genomic_DNA"/>
</dbReference>
<feature type="compositionally biased region" description="Polar residues" evidence="1">
    <location>
        <begin position="81"/>
        <end position="101"/>
    </location>
</feature>
<dbReference type="HOGENOM" id="CLU_105933_0_0_1"/>
<feature type="region of interest" description="Disordered" evidence="1">
    <location>
        <begin position="153"/>
        <end position="228"/>
    </location>
</feature>
<dbReference type="AlphaFoldDB" id="A0A072PP82"/>
<accession>A0A072PP82</accession>
<proteinExistence type="predicted"/>
<dbReference type="STRING" id="1182545.A0A072PP82"/>
<organism evidence="2 3">
    <name type="scientific">Exophiala aquamarina CBS 119918</name>
    <dbReference type="NCBI Taxonomy" id="1182545"/>
    <lineage>
        <taxon>Eukaryota</taxon>
        <taxon>Fungi</taxon>
        <taxon>Dikarya</taxon>
        <taxon>Ascomycota</taxon>
        <taxon>Pezizomycotina</taxon>
        <taxon>Eurotiomycetes</taxon>
        <taxon>Chaetothyriomycetidae</taxon>
        <taxon>Chaetothyriales</taxon>
        <taxon>Herpotrichiellaceae</taxon>
        <taxon>Exophiala</taxon>
    </lineage>
</organism>
<protein>
    <submittedName>
        <fullName evidence="2">Uncharacterized protein</fullName>
    </submittedName>
</protein>
<dbReference type="Proteomes" id="UP000027920">
    <property type="component" value="Unassembled WGS sequence"/>
</dbReference>
<sequence>MRRRRRRDSIDTSDRYTATPSMAEYGGPIGGAAAAGLGGMGAAAAYSDRSDRRSELPSPPPASPPPRSPDRLLPGAAAIRSWNSGSPPPQHCSSHMSVSDQSEYDQGGNNHLQNVAPGYFANLNELPESQRNIHQLPDDQRNIHQLPDDQIGAAAARQRHLSGGSAGFQQYQQDGYQSGPVSNQDSYELPSGSPPSSYRGAEREVPMHQRQSDRVPIRPGHFSPSHNF</sequence>
<feature type="region of interest" description="Disordered" evidence="1">
    <location>
        <begin position="1"/>
        <end position="115"/>
    </location>
</feature>
<evidence type="ECO:0000313" key="2">
    <source>
        <dbReference type="EMBL" id="KEF61696.1"/>
    </source>
</evidence>
<gene>
    <name evidence="2" type="ORF">A1O9_03265</name>
</gene>
<comment type="caution">
    <text evidence="2">The sequence shown here is derived from an EMBL/GenBank/DDBJ whole genome shotgun (WGS) entry which is preliminary data.</text>
</comment>
<dbReference type="GeneID" id="25278202"/>